<keyword evidence="12" id="KW-0413">Isomerase</keyword>
<dbReference type="STRING" id="314278.NB231_00885"/>
<protein>
    <recommendedName>
        <fullName evidence="5">L-lysine 2,3-aminomutase</fullName>
    </recommendedName>
    <alternativeName>
        <fullName evidence="13">EF-P post-translational modification enzyme B</fullName>
    </alternativeName>
</protein>
<evidence type="ECO:0000256" key="6">
    <source>
        <dbReference type="ARBA" id="ARBA00022485"/>
    </source>
</evidence>
<evidence type="ECO:0000256" key="11">
    <source>
        <dbReference type="ARBA" id="ARBA00023014"/>
    </source>
</evidence>
<evidence type="ECO:0000256" key="8">
    <source>
        <dbReference type="ARBA" id="ARBA00022723"/>
    </source>
</evidence>
<feature type="modified residue" description="N6-(pyridoxal phosphate)lysine" evidence="15">
    <location>
        <position position="334"/>
    </location>
</feature>
<comment type="cofactor">
    <cofactor evidence="3">
        <name>[4Fe-4S] cluster</name>
        <dbReference type="ChEBI" id="CHEBI:49883"/>
    </cofactor>
</comment>
<feature type="domain" description="Radical SAM core" evidence="16">
    <location>
        <begin position="108"/>
        <end position="320"/>
    </location>
</feature>
<dbReference type="PANTHER" id="PTHR30538">
    <property type="entry name" value="LYSINE 2,3-AMINOMUTASE-RELATED"/>
    <property type="match status" value="1"/>
</dbReference>
<keyword evidence="9 15" id="KW-0663">Pyridoxal phosphate</keyword>
<evidence type="ECO:0000256" key="2">
    <source>
        <dbReference type="ARBA" id="ARBA00001933"/>
    </source>
</evidence>
<dbReference type="OrthoDB" id="9770937at2"/>
<keyword evidence="8 14" id="KW-0479">Metal-binding</keyword>
<dbReference type="InterPro" id="IPR007197">
    <property type="entry name" value="rSAM"/>
</dbReference>
<dbReference type="PIRSF" id="PIRSF004911">
    <property type="entry name" value="DUF160"/>
    <property type="match status" value="1"/>
</dbReference>
<evidence type="ECO:0000256" key="12">
    <source>
        <dbReference type="ARBA" id="ARBA00023235"/>
    </source>
</evidence>
<evidence type="ECO:0000256" key="3">
    <source>
        <dbReference type="ARBA" id="ARBA00001966"/>
    </source>
</evidence>
<dbReference type="Pfam" id="PF04055">
    <property type="entry name" value="Radical_SAM"/>
    <property type="match status" value="1"/>
</dbReference>
<dbReference type="SUPFAM" id="SSF102114">
    <property type="entry name" value="Radical SAM enzymes"/>
    <property type="match status" value="1"/>
</dbReference>
<dbReference type="GO" id="GO:0016853">
    <property type="term" value="F:isomerase activity"/>
    <property type="evidence" value="ECO:0007669"/>
    <property type="project" value="UniProtKB-KW"/>
</dbReference>
<evidence type="ECO:0000256" key="7">
    <source>
        <dbReference type="ARBA" id="ARBA00022691"/>
    </source>
</evidence>
<accession>A4BSY8</accession>
<feature type="binding site" evidence="14">
    <location>
        <position position="129"/>
    </location>
    <ligand>
        <name>[4Fe-4S] cluster</name>
        <dbReference type="ChEBI" id="CHEBI:49883"/>
        <note>4Fe-4S-S-AdoMet</note>
    </ligand>
</feature>
<keyword evidence="18" id="KW-1185">Reference proteome</keyword>
<evidence type="ECO:0000256" key="15">
    <source>
        <dbReference type="PIRSR" id="PIRSR603739-50"/>
    </source>
</evidence>
<dbReference type="Proteomes" id="UP000003374">
    <property type="component" value="Unassembled WGS sequence"/>
</dbReference>
<keyword evidence="7" id="KW-0949">S-adenosyl-L-methionine</keyword>
<evidence type="ECO:0000256" key="9">
    <source>
        <dbReference type="ARBA" id="ARBA00022898"/>
    </source>
</evidence>
<evidence type="ECO:0000256" key="10">
    <source>
        <dbReference type="ARBA" id="ARBA00023004"/>
    </source>
</evidence>
<evidence type="ECO:0000313" key="17">
    <source>
        <dbReference type="EMBL" id="EAR21232.1"/>
    </source>
</evidence>
<comment type="similarity">
    <text evidence="4">Belongs to the radical SAM superfamily. KamA family.</text>
</comment>
<keyword evidence="6 14" id="KW-0004">4Fe-4S</keyword>
<comment type="cofactor">
    <cofactor evidence="2 15">
        <name>pyridoxal 5'-phosphate</name>
        <dbReference type="ChEBI" id="CHEBI:597326"/>
    </cofactor>
</comment>
<dbReference type="PANTHER" id="PTHR30538:SF1">
    <property type="entry name" value="L-LYSINE 2,3-AMINOMUTASE"/>
    <property type="match status" value="1"/>
</dbReference>
<feature type="binding site" evidence="14">
    <location>
        <position position="126"/>
    </location>
    <ligand>
        <name>[4Fe-4S] cluster</name>
        <dbReference type="ChEBI" id="CHEBI:49883"/>
        <note>4Fe-4S-S-AdoMet</note>
    </ligand>
</feature>
<dbReference type="RefSeq" id="WP_004998910.1">
    <property type="nucleotide sequence ID" value="NZ_CH672427.1"/>
</dbReference>
<dbReference type="eggNOG" id="COG1509">
    <property type="taxonomic scope" value="Bacteria"/>
</dbReference>
<sequence length="339" mass="37980">MSESPLAVSLTTTRPPWQQELARAVRDPAELLRLLELPATLLEPARRAARLFPLRVPRSYLARMERGNLEDPLLRQVLPLTAELDPAPGFVTDPVGDLGASKGAGVLHKYHGRVLLITTGACAINCRYCFRRHFPYAQANAAAGQWHSALRYIAQRTEVEEVILSGGDPLTLADRRLAQLVTQLVDIPHIRRLRIHTRLPVVLPARVTDELVEWFAGSRLQPIMVLHTNHANELDATVTSAVKRLREAGVTMLNQTVLLRGVNDEAMALTALHQRLFDSGILPYYLHLLDRVAGARHFAITQDRARELHRQMARRLPGYLVPRLVQEIEGAPGKHWLPP</sequence>
<dbReference type="InterPro" id="IPR003739">
    <property type="entry name" value="Lys_aminomutase/Glu_NH3_mut"/>
</dbReference>
<dbReference type="NCBIfam" id="TIGR00238">
    <property type="entry name" value="KamA family radical SAM protein"/>
    <property type="match status" value="1"/>
</dbReference>
<dbReference type="CDD" id="cd01335">
    <property type="entry name" value="Radical_SAM"/>
    <property type="match status" value="1"/>
</dbReference>
<evidence type="ECO:0000256" key="5">
    <source>
        <dbReference type="ARBA" id="ARBA00022363"/>
    </source>
</evidence>
<evidence type="ECO:0000256" key="14">
    <source>
        <dbReference type="PIRSR" id="PIRSR004911-1"/>
    </source>
</evidence>
<evidence type="ECO:0000256" key="4">
    <source>
        <dbReference type="ARBA" id="ARBA00008703"/>
    </source>
</evidence>
<evidence type="ECO:0000256" key="13">
    <source>
        <dbReference type="ARBA" id="ARBA00030756"/>
    </source>
</evidence>
<evidence type="ECO:0000256" key="1">
    <source>
        <dbReference type="ARBA" id="ARBA00001352"/>
    </source>
</evidence>
<feature type="binding site" evidence="14">
    <location>
        <position position="122"/>
    </location>
    <ligand>
        <name>[4Fe-4S] cluster</name>
        <dbReference type="ChEBI" id="CHEBI:49883"/>
        <note>4Fe-4S-S-AdoMet</note>
    </ligand>
</feature>
<dbReference type="NCBIfam" id="TIGR03821">
    <property type="entry name" value="EFP_modif_epmB"/>
    <property type="match status" value="1"/>
</dbReference>
<name>A4BSY8_9GAMM</name>
<dbReference type="GO" id="GO:0051539">
    <property type="term" value="F:4 iron, 4 sulfur cluster binding"/>
    <property type="evidence" value="ECO:0007669"/>
    <property type="project" value="UniProtKB-KW"/>
</dbReference>
<dbReference type="InterPro" id="IPR058240">
    <property type="entry name" value="rSAM_sf"/>
</dbReference>
<dbReference type="HOGENOM" id="CLU_032161_2_0_6"/>
<dbReference type="Gene3D" id="3.20.20.70">
    <property type="entry name" value="Aldolase class I"/>
    <property type="match status" value="1"/>
</dbReference>
<comment type="caution">
    <text evidence="17">The sequence shown here is derived from an EMBL/GenBank/DDBJ whole genome shotgun (WGS) entry which is preliminary data.</text>
</comment>
<dbReference type="EMBL" id="AAOF01000011">
    <property type="protein sequence ID" value="EAR21232.1"/>
    <property type="molecule type" value="Genomic_DNA"/>
</dbReference>
<gene>
    <name evidence="17" type="ORF">NB231_00885</name>
</gene>
<evidence type="ECO:0000259" key="16">
    <source>
        <dbReference type="PROSITE" id="PS51918"/>
    </source>
</evidence>
<keyword evidence="11 14" id="KW-0411">Iron-sulfur</keyword>
<comment type="catalytic activity">
    <reaction evidence="1">
        <text>L-lysine = D-beta-lysine</text>
        <dbReference type="Rhea" id="RHEA:44148"/>
        <dbReference type="ChEBI" id="CHEBI:32551"/>
        <dbReference type="ChEBI" id="CHEBI:84138"/>
    </reaction>
</comment>
<dbReference type="PROSITE" id="PS51918">
    <property type="entry name" value="RADICAL_SAM"/>
    <property type="match status" value="1"/>
</dbReference>
<keyword evidence="10" id="KW-0408">Iron</keyword>
<dbReference type="AlphaFoldDB" id="A4BSY8"/>
<dbReference type="SFLD" id="SFLDF00314">
    <property type="entry name" value="L-lysine_2_3-aminomutase_(yjeK"/>
    <property type="match status" value="1"/>
</dbReference>
<dbReference type="InterPro" id="IPR013785">
    <property type="entry name" value="Aldolase_TIM"/>
</dbReference>
<evidence type="ECO:0000313" key="18">
    <source>
        <dbReference type="Proteomes" id="UP000003374"/>
    </source>
</evidence>
<reference evidence="17 18" key="1">
    <citation type="submission" date="2006-02" db="EMBL/GenBank/DDBJ databases">
        <authorList>
            <person name="Waterbury J."/>
            <person name="Ferriera S."/>
            <person name="Johnson J."/>
            <person name="Kravitz S."/>
            <person name="Halpern A."/>
            <person name="Remington K."/>
            <person name="Beeson K."/>
            <person name="Tran B."/>
            <person name="Rogers Y.-H."/>
            <person name="Friedman R."/>
            <person name="Venter J.C."/>
        </authorList>
    </citation>
    <scope>NUCLEOTIDE SEQUENCE [LARGE SCALE GENOMIC DNA]</scope>
    <source>
        <strain evidence="17 18">Nb-231</strain>
    </source>
</reference>
<dbReference type="SFLD" id="SFLDG01070">
    <property type="entry name" value="PLP-dependent"/>
    <property type="match status" value="1"/>
</dbReference>
<proteinExistence type="inferred from homology"/>
<organism evidence="17 18">
    <name type="scientific">Nitrococcus mobilis Nb-231</name>
    <dbReference type="NCBI Taxonomy" id="314278"/>
    <lineage>
        <taxon>Bacteria</taxon>
        <taxon>Pseudomonadati</taxon>
        <taxon>Pseudomonadota</taxon>
        <taxon>Gammaproteobacteria</taxon>
        <taxon>Chromatiales</taxon>
        <taxon>Ectothiorhodospiraceae</taxon>
        <taxon>Nitrococcus</taxon>
    </lineage>
</organism>
<dbReference type="SFLD" id="SFLDS00029">
    <property type="entry name" value="Radical_SAM"/>
    <property type="match status" value="1"/>
</dbReference>
<dbReference type="InterPro" id="IPR022462">
    <property type="entry name" value="EpmB"/>
</dbReference>
<dbReference type="GO" id="GO:0046872">
    <property type="term" value="F:metal ion binding"/>
    <property type="evidence" value="ECO:0007669"/>
    <property type="project" value="UniProtKB-KW"/>
</dbReference>